<name>F4RM17_MELLP</name>
<gene>
    <name evidence="2" type="ORF">MELLADRAFT_106603</name>
</gene>
<dbReference type="OrthoDB" id="10362793at2759"/>
<feature type="region of interest" description="Disordered" evidence="1">
    <location>
        <begin position="1"/>
        <end position="20"/>
    </location>
</feature>
<feature type="compositionally biased region" description="Polar residues" evidence="1">
    <location>
        <begin position="1"/>
        <end position="13"/>
    </location>
</feature>
<reference evidence="3" key="1">
    <citation type="journal article" date="2011" name="Proc. Natl. Acad. Sci. U.S.A.">
        <title>Obligate biotrophy features unraveled by the genomic analysis of rust fungi.</title>
        <authorList>
            <person name="Duplessis S."/>
            <person name="Cuomo C.A."/>
            <person name="Lin Y.-C."/>
            <person name="Aerts A."/>
            <person name="Tisserant E."/>
            <person name="Veneault-Fourrey C."/>
            <person name="Joly D.L."/>
            <person name="Hacquard S."/>
            <person name="Amselem J."/>
            <person name="Cantarel B.L."/>
            <person name="Chiu R."/>
            <person name="Coutinho P.M."/>
            <person name="Feau N."/>
            <person name="Field M."/>
            <person name="Frey P."/>
            <person name="Gelhaye E."/>
            <person name="Goldberg J."/>
            <person name="Grabherr M.G."/>
            <person name="Kodira C.D."/>
            <person name="Kohler A."/>
            <person name="Kuees U."/>
            <person name="Lindquist E.A."/>
            <person name="Lucas S.M."/>
            <person name="Mago R."/>
            <person name="Mauceli E."/>
            <person name="Morin E."/>
            <person name="Murat C."/>
            <person name="Pangilinan J.L."/>
            <person name="Park R."/>
            <person name="Pearson M."/>
            <person name="Quesneville H."/>
            <person name="Rouhier N."/>
            <person name="Sakthikumar S."/>
            <person name="Salamov A.A."/>
            <person name="Schmutz J."/>
            <person name="Selles B."/>
            <person name="Shapiro H."/>
            <person name="Tanguay P."/>
            <person name="Tuskan G.A."/>
            <person name="Henrissat B."/>
            <person name="Van de Peer Y."/>
            <person name="Rouze P."/>
            <person name="Ellis J.G."/>
            <person name="Dodds P.N."/>
            <person name="Schein J.E."/>
            <person name="Zhong S."/>
            <person name="Hamelin R.C."/>
            <person name="Grigoriev I.V."/>
            <person name="Szabo L.J."/>
            <person name="Martin F."/>
        </authorList>
    </citation>
    <scope>NUCLEOTIDE SEQUENCE [LARGE SCALE GENOMIC DNA]</scope>
    <source>
        <strain evidence="3">98AG31 / pathotype 3-4-7</strain>
    </source>
</reference>
<accession>F4RM17</accession>
<dbReference type="KEGG" id="mlr:MELLADRAFT_106603"/>
<dbReference type="Proteomes" id="UP000001072">
    <property type="component" value="Unassembled WGS sequence"/>
</dbReference>
<sequence length="325" mass="35946">MKPSSSKPTITPNRRSKAVIAEDNAKMLKDQNLPPNTPITTAMIRKSKAMSNALAPTTSTSKAPSKPRQLPLPAPSVPTQPRVTYSALMAKNKGDEESQKKEKEEAENNSRNPCFDNIDLGFLINHLSQPANHAKLLASGPKTTVGGLSCGAEWNILAALINNMHNNRLGLTNTSSPNKLNLNGVQTKKAQQAALSLAKRPAKPLPALNATDAKRKKPIENSLEQFYDEQIKASTSKQDERGQVAAKSAADTLDFKQKKWDLQIEREDKRIASESTRLLQIAQLNNENDKKKARREAIEHCRKENMPMEEMKDYIAFLFPTSDKA</sequence>
<protein>
    <submittedName>
        <fullName evidence="2">Uncharacterized protein</fullName>
    </submittedName>
</protein>
<keyword evidence="3" id="KW-1185">Reference proteome</keyword>
<proteinExistence type="predicted"/>
<dbReference type="VEuPathDB" id="FungiDB:MELLADRAFT_106603"/>
<dbReference type="GeneID" id="18922939"/>
<feature type="compositionally biased region" description="Polar residues" evidence="1">
    <location>
        <begin position="54"/>
        <end position="63"/>
    </location>
</feature>
<evidence type="ECO:0000313" key="3">
    <source>
        <dbReference type="Proteomes" id="UP000001072"/>
    </source>
</evidence>
<evidence type="ECO:0000313" key="2">
    <source>
        <dbReference type="EMBL" id="EGG06645.1"/>
    </source>
</evidence>
<evidence type="ECO:0000256" key="1">
    <source>
        <dbReference type="SAM" id="MobiDB-lite"/>
    </source>
</evidence>
<dbReference type="InParanoid" id="F4RM17"/>
<organism evidence="3">
    <name type="scientific">Melampsora larici-populina (strain 98AG31 / pathotype 3-4-7)</name>
    <name type="common">Poplar leaf rust fungus</name>
    <dbReference type="NCBI Taxonomy" id="747676"/>
    <lineage>
        <taxon>Eukaryota</taxon>
        <taxon>Fungi</taxon>
        <taxon>Dikarya</taxon>
        <taxon>Basidiomycota</taxon>
        <taxon>Pucciniomycotina</taxon>
        <taxon>Pucciniomycetes</taxon>
        <taxon>Pucciniales</taxon>
        <taxon>Melampsoraceae</taxon>
        <taxon>Melampsora</taxon>
    </lineage>
</organism>
<dbReference type="RefSeq" id="XP_007410085.1">
    <property type="nucleotide sequence ID" value="XM_007410023.1"/>
</dbReference>
<feature type="region of interest" description="Disordered" evidence="1">
    <location>
        <begin position="44"/>
        <end position="112"/>
    </location>
</feature>
<dbReference type="AlphaFoldDB" id="F4RM17"/>
<feature type="compositionally biased region" description="Basic and acidic residues" evidence="1">
    <location>
        <begin position="92"/>
        <end position="108"/>
    </location>
</feature>
<dbReference type="EMBL" id="GL883107">
    <property type="protein sequence ID" value="EGG06645.1"/>
    <property type="molecule type" value="Genomic_DNA"/>
</dbReference>
<dbReference type="HOGENOM" id="CLU_074161_0_0_1"/>